<dbReference type="KEGG" id="spad:DVK44_21000"/>
<dbReference type="PANTHER" id="PTHR13037:SF24">
    <property type="entry name" value="POLYCOMB PROTEIN PCL-RELATED"/>
    <property type="match status" value="1"/>
</dbReference>
<feature type="compositionally biased region" description="Pro residues" evidence="2">
    <location>
        <begin position="35"/>
        <end position="52"/>
    </location>
</feature>
<keyword evidence="3" id="KW-0812">Transmembrane</keyword>
<dbReference type="InterPro" id="IPR002372">
    <property type="entry name" value="PQQ_rpt_dom"/>
</dbReference>
<gene>
    <name evidence="5" type="ORF">DVK44_21000</name>
</gene>
<dbReference type="Gene3D" id="2.130.10.10">
    <property type="entry name" value="YVTN repeat-like/Quinoprotein amine dehydrogenase"/>
    <property type="match status" value="1"/>
</dbReference>
<name>A0A345HSP3_9ACTN</name>
<dbReference type="InterPro" id="IPR015943">
    <property type="entry name" value="WD40/YVTN_repeat-like_dom_sf"/>
</dbReference>
<feature type="domain" description="Pyrrolo-quinoline quinone repeat" evidence="4">
    <location>
        <begin position="248"/>
        <end position="376"/>
    </location>
</feature>
<feature type="compositionally biased region" description="Pro residues" evidence="2">
    <location>
        <begin position="83"/>
        <end position="92"/>
    </location>
</feature>
<dbReference type="Proteomes" id="UP000253868">
    <property type="component" value="Chromosome"/>
</dbReference>
<keyword evidence="3" id="KW-0472">Membrane</keyword>
<protein>
    <recommendedName>
        <fullName evidence="4">Pyrrolo-quinoline quinone repeat domain-containing protein</fullName>
    </recommendedName>
</protein>
<dbReference type="InterPro" id="IPR011047">
    <property type="entry name" value="Quinoprotein_ADH-like_sf"/>
</dbReference>
<feature type="transmembrane region" description="Helical" evidence="3">
    <location>
        <begin position="157"/>
        <end position="176"/>
    </location>
</feature>
<keyword evidence="1" id="KW-0945">Host-virus interaction</keyword>
<dbReference type="RefSeq" id="WP_114661046.1">
    <property type="nucleotide sequence ID" value="NZ_CP031194.1"/>
</dbReference>
<dbReference type="SUPFAM" id="SSF50998">
    <property type="entry name" value="Quinoprotein alcohol dehydrogenase-like"/>
    <property type="match status" value="1"/>
</dbReference>
<evidence type="ECO:0000256" key="1">
    <source>
        <dbReference type="ARBA" id="ARBA00022581"/>
    </source>
</evidence>
<dbReference type="AlphaFoldDB" id="A0A345HSP3"/>
<proteinExistence type="predicted"/>
<reference evidence="6" key="1">
    <citation type="submission" date="2018-07" db="EMBL/GenBank/DDBJ databases">
        <authorList>
            <person name="Zhao J."/>
        </authorList>
    </citation>
    <scope>NUCLEOTIDE SEQUENCE [LARGE SCALE GENOMIC DNA]</scope>
    <source>
        <strain evidence="6">GSSD-12</strain>
    </source>
</reference>
<evidence type="ECO:0000313" key="5">
    <source>
        <dbReference type="EMBL" id="AXG79717.1"/>
    </source>
</evidence>
<dbReference type="EMBL" id="CP031194">
    <property type="protein sequence ID" value="AXG79717.1"/>
    <property type="molecule type" value="Genomic_DNA"/>
</dbReference>
<organism evidence="5 6">
    <name type="scientific">Streptomyces paludis</name>
    <dbReference type="NCBI Taxonomy" id="2282738"/>
    <lineage>
        <taxon>Bacteria</taxon>
        <taxon>Bacillati</taxon>
        <taxon>Actinomycetota</taxon>
        <taxon>Actinomycetes</taxon>
        <taxon>Kitasatosporales</taxon>
        <taxon>Streptomycetaceae</taxon>
        <taxon>Streptomyces</taxon>
    </lineage>
</organism>
<dbReference type="OrthoDB" id="3679173at2"/>
<evidence type="ECO:0000313" key="6">
    <source>
        <dbReference type="Proteomes" id="UP000253868"/>
    </source>
</evidence>
<feature type="region of interest" description="Disordered" evidence="2">
    <location>
        <begin position="1"/>
        <end position="126"/>
    </location>
</feature>
<dbReference type="PANTHER" id="PTHR13037">
    <property type="entry name" value="FORMIN"/>
    <property type="match status" value="1"/>
</dbReference>
<evidence type="ECO:0000256" key="2">
    <source>
        <dbReference type="SAM" id="MobiDB-lite"/>
    </source>
</evidence>
<feature type="compositionally biased region" description="Pro residues" evidence="2">
    <location>
        <begin position="1"/>
        <end position="26"/>
    </location>
</feature>
<keyword evidence="3" id="KW-1133">Transmembrane helix</keyword>
<accession>A0A345HSP3</accession>
<keyword evidence="6" id="KW-1185">Reference proteome</keyword>
<feature type="region of interest" description="Disordered" evidence="2">
    <location>
        <begin position="179"/>
        <end position="223"/>
    </location>
</feature>
<evidence type="ECO:0000256" key="3">
    <source>
        <dbReference type="SAM" id="Phobius"/>
    </source>
</evidence>
<evidence type="ECO:0000259" key="4">
    <source>
        <dbReference type="Pfam" id="PF13360"/>
    </source>
</evidence>
<dbReference type="Pfam" id="PF13360">
    <property type="entry name" value="PQQ_2"/>
    <property type="match status" value="1"/>
</dbReference>
<feature type="compositionally biased region" description="Low complexity" evidence="2">
    <location>
        <begin position="93"/>
        <end position="126"/>
    </location>
</feature>
<sequence>MTQPPQPPNQPPTPPSQPPNQPPAPAGRPAEPSQPTTPPAPPTPPQQPPGPAPAGFGAPQEPPAGGFGAPQDPPPAGYGYPGQQPPVPPPGYGYPAQQPPYQQGHPPYQQQGYQQPHQYPQYQQQYPQHPQGFQQFQQPATAVSGGKPGKSNTRLQIVIAAAVAVVLIIGAGVWFANSGGSKKDEAKNSSSGATGDTKDGDKDGDKGGTGGGGSEQAPSNTKAKVAFTVPLPKVTDSTSVYGSWLSDSTYVKTGIDQIVGYDLTKGTQLWAIPLPGEICATTKHVSKDYRTAIAFAAEKPSEANKYPRCTKIAVIDLKSGEMVWNKSLKDTNDGERDYSFGEITLSGETVAVGGFDGGAAFNIKTGAVRWKPEVSTDGCYDTGYGGGEALVAVRKCGSTNDPQMTIQSLNPLTGAPLSAYTMPSGVDYPHIVSTKPLVVAADVGDTAEGGNGFSDLFSIDEKTGKLLAKISAVGKFEARCGSTDVEKCSLMVVGDGKIYVPTAEHEGSSDYGRTNEIIGFDLTTGKGVTGRADAGERRQMYPVRMDGSNVIVYKTPTYDKGGEIISVDGSTFKQTLLLENSGERSATEQENDFSTPSSMELLYRDGRMFISSPFISKPNEYSKKRYLAMSFTTKQ</sequence>
<feature type="compositionally biased region" description="Basic and acidic residues" evidence="2">
    <location>
        <begin position="196"/>
        <end position="206"/>
    </location>
</feature>